<reference evidence="2 3" key="1">
    <citation type="submission" date="2016-11" db="EMBL/GenBank/DDBJ databases">
        <authorList>
            <person name="Jaros S."/>
            <person name="Januszkiewicz K."/>
            <person name="Wedrychowicz H."/>
        </authorList>
    </citation>
    <scope>NUCLEOTIDE SEQUENCE [LARGE SCALE GENOMIC DNA]</scope>
    <source>
        <strain evidence="2 3">CGMCC 1.8863</strain>
    </source>
</reference>
<accession>A0A1M6MPC5</accession>
<dbReference type="Proteomes" id="UP000184231">
    <property type="component" value="Unassembled WGS sequence"/>
</dbReference>
<evidence type="ECO:0000256" key="1">
    <source>
        <dbReference type="SAM" id="Phobius"/>
    </source>
</evidence>
<proteinExistence type="predicted"/>
<gene>
    <name evidence="2" type="ORF">SAMN04487911_14512</name>
</gene>
<evidence type="ECO:0000313" key="3">
    <source>
        <dbReference type="Proteomes" id="UP000184231"/>
    </source>
</evidence>
<feature type="transmembrane region" description="Helical" evidence="1">
    <location>
        <begin position="45"/>
        <end position="67"/>
    </location>
</feature>
<keyword evidence="1" id="KW-1133">Transmembrane helix</keyword>
<keyword evidence="1" id="KW-0812">Transmembrane</keyword>
<name>A0A1M6MPC5_9FLAO</name>
<feature type="transmembrane region" description="Helical" evidence="1">
    <location>
        <begin position="87"/>
        <end position="105"/>
    </location>
</feature>
<keyword evidence="3" id="KW-1185">Reference proteome</keyword>
<evidence type="ECO:0000313" key="2">
    <source>
        <dbReference type="EMBL" id="SHJ85331.1"/>
    </source>
</evidence>
<keyword evidence="1" id="KW-0472">Membrane</keyword>
<dbReference type="EMBL" id="FQYX01000045">
    <property type="protein sequence ID" value="SHJ85331.1"/>
    <property type="molecule type" value="Genomic_DNA"/>
</dbReference>
<protein>
    <submittedName>
        <fullName evidence="2">Uncharacterized protein</fullName>
    </submittedName>
</protein>
<organism evidence="2 3">
    <name type="scientific">Arenibacter nanhaiticus</name>
    <dbReference type="NCBI Taxonomy" id="558155"/>
    <lineage>
        <taxon>Bacteria</taxon>
        <taxon>Pseudomonadati</taxon>
        <taxon>Bacteroidota</taxon>
        <taxon>Flavobacteriia</taxon>
        <taxon>Flavobacteriales</taxon>
        <taxon>Flavobacteriaceae</taxon>
        <taxon>Arenibacter</taxon>
    </lineage>
</organism>
<dbReference type="AlphaFoldDB" id="A0A1M6MPC5"/>
<sequence length="341" mass="39720">MYLLRLIFLRKIIAGNRRTGFIRDVSGKQKTQIVKDKIKDRGIKISIIVALCALITWLIFSILYKIYCVGDLTDSEISFLITTSKNFFQILFFILIGVVTILSYLQARKTLFTPIKTETFKMQIKTFEDILAFFQTKTETDLTDLFDYKFMVSANGSIMFSEFIEHFYSDEVKVDRDKITELNREFVGFIATQSWAEKNFTSLEYIEKTEYNEPEKPTNPAIILDSWKKYEFGPISYSRKFHESREKLQQLIASPLIPSELKTKLEDFDKIVHHNLSAIGITLNEIAQELPEKFPTSKSLSNLDPHGIWNLYIDNKKAMDKPAKEILIYIKDYLKIDSLTK</sequence>